<dbReference type="InterPro" id="IPR001633">
    <property type="entry name" value="EAL_dom"/>
</dbReference>
<dbReference type="GO" id="GO:0071111">
    <property type="term" value="F:cyclic-guanylate-specific phosphodiesterase activity"/>
    <property type="evidence" value="ECO:0007669"/>
    <property type="project" value="UniProtKB-EC"/>
</dbReference>
<dbReference type="Gene3D" id="3.20.20.450">
    <property type="entry name" value="EAL domain"/>
    <property type="match status" value="1"/>
</dbReference>
<dbReference type="SMART" id="SM00052">
    <property type="entry name" value="EAL"/>
    <property type="match status" value="1"/>
</dbReference>
<name>A0AAP7KFF0_9PSED</name>
<comment type="cofactor">
    <cofactor evidence="1">
        <name>Mg(2+)</name>
        <dbReference type="ChEBI" id="CHEBI:18420"/>
    </cofactor>
</comment>
<keyword evidence="4" id="KW-0973">c-di-GMP</keyword>
<gene>
    <name evidence="11" type="ORF">AYJ70_17355</name>
</gene>
<dbReference type="EC" id="3.1.4.52" evidence="3"/>
<evidence type="ECO:0000259" key="10">
    <source>
        <dbReference type="PROSITE" id="PS50924"/>
    </source>
</evidence>
<comment type="subcellular location">
    <subcellularLocation>
        <location evidence="2">Cell inner membrane</location>
    </subcellularLocation>
</comment>
<dbReference type="InterPro" id="IPR005330">
    <property type="entry name" value="MHYT_dom"/>
</dbReference>
<reference evidence="12" key="1">
    <citation type="submission" date="2016-02" db="EMBL/GenBank/DDBJ databases">
        <title>Dietzia cinnamea strain CD11_5 genome sequencing and assembly.</title>
        <authorList>
            <person name="Kaur G."/>
            <person name="Nair G.R."/>
            <person name="Mayilraj S."/>
        </authorList>
    </citation>
    <scope>NUCLEOTIDE SEQUENCE [LARGE SCALE GENOMIC DNA]</scope>
    <source>
        <strain evidence="12">CD10_2</strain>
    </source>
</reference>
<feature type="transmembrane region" description="Helical" evidence="6">
    <location>
        <begin position="106"/>
        <end position="124"/>
    </location>
</feature>
<evidence type="ECO:0000256" key="7">
    <source>
        <dbReference type="SAM" id="Coils"/>
    </source>
</evidence>
<evidence type="ECO:0000256" key="1">
    <source>
        <dbReference type="ARBA" id="ARBA00001946"/>
    </source>
</evidence>
<dbReference type="Pfam" id="PF00990">
    <property type="entry name" value="GGDEF"/>
    <property type="match status" value="1"/>
</dbReference>
<dbReference type="PROSITE" id="PS50924">
    <property type="entry name" value="MHYT"/>
    <property type="match status" value="1"/>
</dbReference>
<comment type="catalytic activity">
    <reaction evidence="5">
        <text>3',3'-c-di-GMP + H2O = 5'-phosphoguanylyl(3'-&gt;5')guanosine + H(+)</text>
        <dbReference type="Rhea" id="RHEA:24902"/>
        <dbReference type="ChEBI" id="CHEBI:15377"/>
        <dbReference type="ChEBI" id="CHEBI:15378"/>
        <dbReference type="ChEBI" id="CHEBI:58754"/>
        <dbReference type="ChEBI" id="CHEBI:58805"/>
        <dbReference type="EC" id="3.1.4.52"/>
    </reaction>
    <physiologicalReaction direction="left-to-right" evidence="5">
        <dbReference type="Rhea" id="RHEA:24903"/>
    </physiologicalReaction>
</comment>
<feature type="transmembrane region" description="Helical" evidence="6">
    <location>
        <begin position="175"/>
        <end position="195"/>
    </location>
</feature>
<keyword evidence="6" id="KW-1133">Transmembrane helix</keyword>
<dbReference type="AlphaFoldDB" id="A0AAP7KFF0"/>
<dbReference type="EMBL" id="LSTU01000037">
    <property type="protein sequence ID" value="OAH48604.1"/>
    <property type="molecule type" value="Genomic_DNA"/>
</dbReference>
<dbReference type="CDD" id="cd01948">
    <property type="entry name" value="EAL"/>
    <property type="match status" value="1"/>
</dbReference>
<evidence type="ECO:0000259" key="9">
    <source>
        <dbReference type="PROSITE" id="PS50887"/>
    </source>
</evidence>
<protein>
    <recommendedName>
        <fullName evidence="3">cyclic-guanylate-specific phosphodiesterase</fullName>
        <ecNumber evidence="3">3.1.4.52</ecNumber>
    </recommendedName>
</protein>
<keyword evidence="7" id="KW-0175">Coiled coil</keyword>
<feature type="domain" description="GGDEF" evidence="9">
    <location>
        <begin position="293"/>
        <end position="425"/>
    </location>
</feature>
<dbReference type="Gene3D" id="3.30.70.270">
    <property type="match status" value="1"/>
</dbReference>
<dbReference type="Pfam" id="PF03707">
    <property type="entry name" value="MHYT"/>
    <property type="match status" value="3"/>
</dbReference>
<dbReference type="PANTHER" id="PTHR44757">
    <property type="entry name" value="DIGUANYLATE CYCLASE DGCP"/>
    <property type="match status" value="1"/>
</dbReference>
<dbReference type="PANTHER" id="PTHR44757:SF2">
    <property type="entry name" value="BIOFILM ARCHITECTURE MAINTENANCE PROTEIN MBAA"/>
    <property type="match status" value="1"/>
</dbReference>
<keyword evidence="6" id="KW-0812">Transmembrane</keyword>
<evidence type="ECO:0000256" key="4">
    <source>
        <dbReference type="ARBA" id="ARBA00022636"/>
    </source>
</evidence>
<feature type="transmembrane region" description="Helical" evidence="6">
    <location>
        <begin position="72"/>
        <end position="97"/>
    </location>
</feature>
<dbReference type="PROSITE" id="PS50887">
    <property type="entry name" value="GGDEF"/>
    <property type="match status" value="1"/>
</dbReference>
<dbReference type="FunFam" id="3.20.20.450:FF:000001">
    <property type="entry name" value="Cyclic di-GMP phosphodiesterase yahA"/>
    <property type="match status" value="1"/>
</dbReference>
<accession>A0AAP7KFF0</accession>
<feature type="transmembrane region" description="Helical" evidence="6">
    <location>
        <begin position="12"/>
        <end position="30"/>
    </location>
</feature>
<sequence>MLHGSYDSPLVLFSLAVAILASYTTLVVAGRIATSSGRPARWWLAGGACTMGIGIWSMHFIGMLAFDLPIDLGYDLLITLLSLLFAVAASAFALWIVTQETLTHRLLAAGAIVMGGGVAGMHYTGMASMRMMPGIVYDPTLLGLSVLVAICGSAVAIWCKFVLRHRFAKATLFRLLAAIVMGLAIAGMHYIGMAAANFPAGSICGAAQGGVHAHWLALTIILAVLAVLAIALIVSVLEQRMESRTALLAKELAEANQELTYLALHDNLTKLPNRVLLEDRLNQAMERARREKSRFALMFMDLDGFKAVNDAYGHLLGDMLLVAASGRIVENTRGSDTVARVGGDEFVVLAQVDEPTDAGVLASKLVAAIGEPYLVKGHELHVSTSIGIAIYPGNGENQDELLSNADAAMYHVKGKGRDDYCFFEASMTANAHGQVQLLQDLRMALKRNQLALYYQPKFTAPHGPITGLEALLRWMHPAHGMLGPASFIPLAEKTGLIVPIGEWVLNEACRQMAAWRDEGREDWTIAVNLSAVQLAHSGLVDAVRGALDRHGLEPHRLVLEITESTAMRDVDSSQAILQKLHDIGVRISIDDFGTGYSSLLYLKRLPATELKIDRCFVHDLACGTEDAAIVSAIVALGQTLDLRVVAEGVETAEQQEFLTSLGCDTLQGYLLAYPMQADEVIALPDIGKVSDDRPAAPDEMELV</sequence>
<evidence type="ECO:0000313" key="11">
    <source>
        <dbReference type="EMBL" id="OAH48604.1"/>
    </source>
</evidence>
<dbReference type="FunFam" id="3.30.70.270:FF:000001">
    <property type="entry name" value="Diguanylate cyclase domain protein"/>
    <property type="match status" value="1"/>
</dbReference>
<feature type="coiled-coil region" evidence="7">
    <location>
        <begin position="238"/>
        <end position="294"/>
    </location>
</feature>
<comment type="caution">
    <text evidence="11">The sequence shown here is derived from an EMBL/GenBank/DDBJ whole genome shotgun (WGS) entry which is preliminary data.</text>
</comment>
<dbReference type="PROSITE" id="PS50883">
    <property type="entry name" value="EAL"/>
    <property type="match status" value="1"/>
</dbReference>
<dbReference type="RefSeq" id="WP_033938205.1">
    <property type="nucleotide sequence ID" value="NZ_LSTU01000037.1"/>
</dbReference>
<dbReference type="GO" id="GO:0005886">
    <property type="term" value="C:plasma membrane"/>
    <property type="evidence" value="ECO:0007669"/>
    <property type="project" value="UniProtKB-SubCell"/>
</dbReference>
<evidence type="ECO:0000256" key="6">
    <source>
        <dbReference type="PROSITE-ProRule" id="PRU00244"/>
    </source>
</evidence>
<evidence type="ECO:0000256" key="3">
    <source>
        <dbReference type="ARBA" id="ARBA00012282"/>
    </source>
</evidence>
<dbReference type="SUPFAM" id="SSF55073">
    <property type="entry name" value="Nucleotide cyclase"/>
    <property type="match status" value="1"/>
</dbReference>
<feature type="transmembrane region" description="Helical" evidence="6">
    <location>
        <begin position="144"/>
        <end position="163"/>
    </location>
</feature>
<dbReference type="InterPro" id="IPR043128">
    <property type="entry name" value="Rev_trsase/Diguanyl_cyclase"/>
</dbReference>
<keyword evidence="6" id="KW-0472">Membrane</keyword>
<dbReference type="SUPFAM" id="SSF141868">
    <property type="entry name" value="EAL domain-like"/>
    <property type="match status" value="1"/>
</dbReference>
<feature type="domain" description="MHYT" evidence="10">
    <location>
        <begin position="6"/>
        <end position="199"/>
    </location>
</feature>
<dbReference type="InterPro" id="IPR035919">
    <property type="entry name" value="EAL_sf"/>
</dbReference>
<evidence type="ECO:0000256" key="5">
    <source>
        <dbReference type="ARBA" id="ARBA00051114"/>
    </source>
</evidence>
<dbReference type="SMART" id="SM00267">
    <property type="entry name" value="GGDEF"/>
    <property type="match status" value="1"/>
</dbReference>
<dbReference type="InterPro" id="IPR029787">
    <property type="entry name" value="Nucleotide_cyclase"/>
</dbReference>
<dbReference type="GO" id="GO:0071732">
    <property type="term" value="P:cellular response to nitric oxide"/>
    <property type="evidence" value="ECO:0007669"/>
    <property type="project" value="UniProtKB-ARBA"/>
</dbReference>
<dbReference type="CDD" id="cd01949">
    <property type="entry name" value="GGDEF"/>
    <property type="match status" value="1"/>
</dbReference>
<evidence type="ECO:0000313" key="12">
    <source>
        <dbReference type="Proteomes" id="UP000077242"/>
    </source>
</evidence>
<evidence type="ECO:0000259" key="8">
    <source>
        <dbReference type="PROSITE" id="PS50883"/>
    </source>
</evidence>
<dbReference type="InterPro" id="IPR052155">
    <property type="entry name" value="Biofilm_reg_signaling"/>
</dbReference>
<dbReference type="Proteomes" id="UP000077242">
    <property type="component" value="Unassembled WGS sequence"/>
</dbReference>
<proteinExistence type="predicted"/>
<feature type="transmembrane region" description="Helical" evidence="6">
    <location>
        <begin position="42"/>
        <end position="66"/>
    </location>
</feature>
<feature type="domain" description="EAL" evidence="8">
    <location>
        <begin position="434"/>
        <end position="688"/>
    </location>
</feature>
<organism evidence="11 12">
    <name type="scientific">Pseudomonas monteilii</name>
    <dbReference type="NCBI Taxonomy" id="76759"/>
    <lineage>
        <taxon>Bacteria</taxon>
        <taxon>Pseudomonadati</taxon>
        <taxon>Pseudomonadota</taxon>
        <taxon>Gammaproteobacteria</taxon>
        <taxon>Pseudomonadales</taxon>
        <taxon>Pseudomonadaceae</taxon>
        <taxon>Pseudomonas</taxon>
    </lineage>
</organism>
<dbReference type="NCBIfam" id="TIGR00254">
    <property type="entry name" value="GGDEF"/>
    <property type="match status" value="1"/>
</dbReference>
<dbReference type="InterPro" id="IPR000160">
    <property type="entry name" value="GGDEF_dom"/>
</dbReference>
<evidence type="ECO:0000256" key="2">
    <source>
        <dbReference type="ARBA" id="ARBA00004533"/>
    </source>
</evidence>
<dbReference type="Pfam" id="PF00563">
    <property type="entry name" value="EAL"/>
    <property type="match status" value="1"/>
</dbReference>
<feature type="transmembrane region" description="Helical" evidence="6">
    <location>
        <begin position="215"/>
        <end position="237"/>
    </location>
</feature>